<dbReference type="Proteomes" id="UP001162483">
    <property type="component" value="Unassembled WGS sequence"/>
</dbReference>
<reference evidence="2" key="1">
    <citation type="submission" date="2023-05" db="EMBL/GenBank/DDBJ databases">
        <authorList>
            <person name="Stuckert A."/>
        </authorList>
    </citation>
    <scope>NUCLEOTIDE SEQUENCE</scope>
</reference>
<feature type="compositionally biased region" description="Polar residues" evidence="1">
    <location>
        <begin position="32"/>
        <end position="42"/>
    </location>
</feature>
<feature type="region of interest" description="Disordered" evidence="1">
    <location>
        <begin position="1"/>
        <end position="53"/>
    </location>
</feature>
<accession>A0ABN9ELE3</accession>
<gene>
    <name evidence="2" type="ORF">SPARVUS_LOCUS10258206</name>
</gene>
<proteinExistence type="predicted"/>
<name>A0ABN9ELE3_9NEOB</name>
<keyword evidence="3" id="KW-1185">Reference proteome</keyword>
<evidence type="ECO:0000256" key="1">
    <source>
        <dbReference type="SAM" id="MobiDB-lite"/>
    </source>
</evidence>
<evidence type="ECO:0000313" key="3">
    <source>
        <dbReference type="Proteomes" id="UP001162483"/>
    </source>
</evidence>
<dbReference type="EMBL" id="CATNWA010015674">
    <property type="protein sequence ID" value="CAI9585689.1"/>
    <property type="molecule type" value="Genomic_DNA"/>
</dbReference>
<feature type="compositionally biased region" description="Polar residues" evidence="1">
    <location>
        <begin position="1"/>
        <end position="11"/>
    </location>
</feature>
<protein>
    <submittedName>
        <fullName evidence="2">Uncharacterized protein</fullName>
    </submittedName>
</protein>
<evidence type="ECO:0000313" key="2">
    <source>
        <dbReference type="EMBL" id="CAI9585689.1"/>
    </source>
</evidence>
<comment type="caution">
    <text evidence="2">The sequence shown here is derived from an EMBL/GenBank/DDBJ whole genome shotgun (WGS) entry which is preliminary data.</text>
</comment>
<organism evidence="2 3">
    <name type="scientific">Staurois parvus</name>
    <dbReference type="NCBI Taxonomy" id="386267"/>
    <lineage>
        <taxon>Eukaryota</taxon>
        <taxon>Metazoa</taxon>
        <taxon>Chordata</taxon>
        <taxon>Craniata</taxon>
        <taxon>Vertebrata</taxon>
        <taxon>Euteleostomi</taxon>
        <taxon>Amphibia</taxon>
        <taxon>Batrachia</taxon>
        <taxon>Anura</taxon>
        <taxon>Neobatrachia</taxon>
        <taxon>Ranoidea</taxon>
        <taxon>Ranidae</taxon>
        <taxon>Staurois</taxon>
    </lineage>
</organism>
<sequence>MEKLGSSTVRQRGTESGGKAKVRSRAEDRNQYQESNQSQCSRHSAICSRQLVK</sequence>